<dbReference type="InterPro" id="IPR002509">
    <property type="entry name" value="NODB_dom"/>
</dbReference>
<dbReference type="CDD" id="cd10918">
    <property type="entry name" value="CE4_NodB_like_5s_6s"/>
    <property type="match status" value="1"/>
</dbReference>
<dbReference type="GO" id="GO:0016787">
    <property type="term" value="F:hydrolase activity"/>
    <property type="evidence" value="ECO:0007669"/>
    <property type="project" value="UniProtKB-KW"/>
</dbReference>
<organism evidence="4 5">
    <name type="scientific">Alkalimonas collagenimarina</name>
    <dbReference type="NCBI Taxonomy" id="400390"/>
    <lineage>
        <taxon>Bacteria</taxon>
        <taxon>Pseudomonadati</taxon>
        <taxon>Pseudomonadota</taxon>
        <taxon>Gammaproteobacteria</taxon>
        <taxon>Alkalimonas</taxon>
    </lineage>
</organism>
<comment type="caution">
    <text evidence="4">The sequence shown here is derived from an EMBL/GenBank/DDBJ whole genome shotgun (WGS) entry which is preliminary data.</text>
</comment>
<dbReference type="InterPro" id="IPR011330">
    <property type="entry name" value="Glyco_hydro/deAcase_b/a-brl"/>
</dbReference>
<evidence type="ECO:0000256" key="2">
    <source>
        <dbReference type="ARBA" id="ARBA00022729"/>
    </source>
</evidence>
<name>A0ABT9GZJ3_9GAMM</name>
<keyword evidence="5" id="KW-1185">Reference proteome</keyword>
<dbReference type="PANTHER" id="PTHR34216">
    <property type="match status" value="1"/>
</dbReference>
<evidence type="ECO:0000313" key="5">
    <source>
        <dbReference type="Proteomes" id="UP001231616"/>
    </source>
</evidence>
<reference evidence="4 5" key="1">
    <citation type="submission" date="2023-08" db="EMBL/GenBank/DDBJ databases">
        <authorList>
            <person name="Joshi A."/>
            <person name="Thite S."/>
        </authorList>
    </citation>
    <scope>NUCLEOTIDE SEQUENCE [LARGE SCALE GENOMIC DNA]</scope>
    <source>
        <strain evidence="4 5">AC40</strain>
    </source>
</reference>
<dbReference type="SUPFAM" id="SSF88713">
    <property type="entry name" value="Glycoside hydrolase/deacetylase"/>
    <property type="match status" value="1"/>
</dbReference>
<proteinExistence type="predicted"/>
<sequence>MHQLHKRLWRRFLTYSKFYKLLWYFLPKGVYVFNYHRVGRKEDSIYDRTIFSCDAETFDQQIVTIKSHFTVISCKELSAMLDKHGPKFKERYALITFDDGYLDNYTEAFPVLKKHQVSAVFFLPVNFIGADVIPWWDQMAHTLRQHIGQNIRFPGEHGEIFLDPANPDRTIHYYIHKAKRLPDYSAADVLHFLLENYPLPAEQTPEAGSIFMDWQQAKDMLNQGMEIGSHTIHHPILSEVDETTQRLEITDSKKLLEQKLETEIIALAYPTGRKNCYNQLSVQLAQEAGYQLAFSNEPGINTSNNILLYEITRFSVSQDDIKASVLCQG</sequence>
<dbReference type="EMBL" id="JAUZVZ010000011">
    <property type="protein sequence ID" value="MDP4536378.1"/>
    <property type="molecule type" value="Genomic_DNA"/>
</dbReference>
<evidence type="ECO:0000256" key="1">
    <source>
        <dbReference type="ARBA" id="ARBA00004613"/>
    </source>
</evidence>
<dbReference type="RefSeq" id="WP_305893644.1">
    <property type="nucleotide sequence ID" value="NZ_JAUZVZ010000011.1"/>
</dbReference>
<keyword evidence="2" id="KW-0732">Signal</keyword>
<protein>
    <submittedName>
        <fullName evidence="4">Polysaccharide deacetylase family protein</fullName>
        <ecNumber evidence="4">3.-.-.-</ecNumber>
    </submittedName>
</protein>
<evidence type="ECO:0000259" key="3">
    <source>
        <dbReference type="PROSITE" id="PS51677"/>
    </source>
</evidence>
<keyword evidence="4" id="KW-0378">Hydrolase</keyword>
<evidence type="ECO:0000313" key="4">
    <source>
        <dbReference type="EMBL" id="MDP4536378.1"/>
    </source>
</evidence>
<dbReference type="InterPro" id="IPR051398">
    <property type="entry name" value="Polysacch_Deacetylase"/>
</dbReference>
<dbReference type="Proteomes" id="UP001231616">
    <property type="component" value="Unassembled WGS sequence"/>
</dbReference>
<comment type="subcellular location">
    <subcellularLocation>
        <location evidence="1">Secreted</location>
    </subcellularLocation>
</comment>
<accession>A0ABT9GZJ3</accession>
<dbReference type="PANTHER" id="PTHR34216:SF3">
    <property type="entry name" value="POLY-BETA-1,6-N-ACETYL-D-GLUCOSAMINE N-DEACETYLASE"/>
    <property type="match status" value="1"/>
</dbReference>
<dbReference type="Gene3D" id="3.20.20.370">
    <property type="entry name" value="Glycoside hydrolase/deacetylase"/>
    <property type="match status" value="1"/>
</dbReference>
<gene>
    <name evidence="4" type="ORF">Q3O60_09265</name>
</gene>
<dbReference type="Pfam" id="PF01522">
    <property type="entry name" value="Polysacc_deac_1"/>
    <property type="match status" value="2"/>
</dbReference>
<dbReference type="EC" id="3.-.-.-" evidence="4"/>
<dbReference type="PROSITE" id="PS51677">
    <property type="entry name" value="NODB"/>
    <property type="match status" value="1"/>
</dbReference>
<feature type="domain" description="NodB homology" evidence="3">
    <location>
        <begin position="91"/>
        <end position="329"/>
    </location>
</feature>